<dbReference type="EMBL" id="JBHLZN010000005">
    <property type="protein sequence ID" value="MFB9887590.1"/>
    <property type="molecule type" value="Genomic_DNA"/>
</dbReference>
<accession>A0ABV5ZED3</accession>
<dbReference type="SUPFAM" id="SSF53649">
    <property type="entry name" value="Alkaline phosphatase-like"/>
    <property type="match status" value="1"/>
</dbReference>
<dbReference type="Pfam" id="PF00884">
    <property type="entry name" value="Sulfatase"/>
    <property type="match status" value="1"/>
</dbReference>
<sequence length="515" mass="58893">MIKNVLFITADQWRGDCLSALGHPVVRTPHLDQLAAEGVLFARHYAQATPCSPSRASIHTGMYQHRHRVCRNGSPLDQRFTNMALEVAKLGYRPMLFGYTDTAQDPRSLAPGDPAWLTYEQVLPGYEVGELFGEQPPQWLAYLARQGYQVPPPEHFMQIYQRDPVDGKGMTFPAAPYAAEHSETAYLSQRAMDYIASQGQQPWFVHLSWLRPHPPFVAPAPYHAAYQAQQMPLPVRQPSLQDEQEQHPYLKMVLEAQERQRQQRGGLGPGMDDSEWQQLKATYYGMMAEVDDQLGRLMAFLRQQGVLEQTLVIFTSDHGEQLGDHYLLDKQGFYDSSYHIPLIMRLPPGMAVAGRQVHAFTEQVDLLPTVLGLLGGEVPLQADGYSLQPWLQAVPPAQWRRFVHWEHDFRDVPEGKPEALLGLNMDECSLAVIRDQQFKYVHFNRLPPLLFDMQQDPAELHNLARQPDYQGVMLEYAQAMLDWRMRHSERQLSGWLLHGEGPTERPLAQRNPHLR</sequence>
<dbReference type="CDD" id="cd16028">
    <property type="entry name" value="PMH"/>
    <property type="match status" value="1"/>
</dbReference>
<keyword evidence="5" id="KW-1185">Reference proteome</keyword>
<evidence type="ECO:0000313" key="5">
    <source>
        <dbReference type="Proteomes" id="UP001589628"/>
    </source>
</evidence>
<comment type="caution">
    <text evidence="4">The sequence shown here is derived from an EMBL/GenBank/DDBJ whole genome shotgun (WGS) entry which is preliminary data.</text>
</comment>
<keyword evidence="1" id="KW-0479">Metal-binding</keyword>
<evidence type="ECO:0000313" key="4">
    <source>
        <dbReference type="EMBL" id="MFB9887590.1"/>
    </source>
</evidence>
<gene>
    <name evidence="4" type="ORF">ACFFLH_14305</name>
</gene>
<dbReference type="PANTHER" id="PTHR45953">
    <property type="entry name" value="IDURONATE 2-SULFATASE"/>
    <property type="match status" value="1"/>
</dbReference>
<proteinExistence type="predicted"/>
<reference evidence="4 5" key="1">
    <citation type="submission" date="2024-09" db="EMBL/GenBank/DDBJ databases">
        <authorList>
            <person name="Sun Q."/>
            <person name="Mori K."/>
        </authorList>
    </citation>
    <scope>NUCLEOTIDE SEQUENCE [LARGE SCALE GENOMIC DNA]</scope>
    <source>
        <strain evidence="4 5">ATCC 51285</strain>
    </source>
</reference>
<dbReference type="InterPro" id="IPR017850">
    <property type="entry name" value="Alkaline_phosphatase_core_sf"/>
</dbReference>
<evidence type="ECO:0000259" key="3">
    <source>
        <dbReference type="Pfam" id="PF00884"/>
    </source>
</evidence>
<dbReference type="PANTHER" id="PTHR45953:SF1">
    <property type="entry name" value="IDURONATE 2-SULFATASE"/>
    <property type="match status" value="1"/>
</dbReference>
<feature type="domain" description="Sulfatase N-terminal" evidence="3">
    <location>
        <begin position="3"/>
        <end position="375"/>
    </location>
</feature>
<dbReference type="RefSeq" id="WP_027312747.1">
    <property type="nucleotide sequence ID" value="NZ_JBHLZN010000005.1"/>
</dbReference>
<protein>
    <submittedName>
        <fullName evidence="4">Alkaline phosphatase family protein</fullName>
    </submittedName>
</protein>
<evidence type="ECO:0000256" key="2">
    <source>
        <dbReference type="ARBA" id="ARBA00022801"/>
    </source>
</evidence>
<evidence type="ECO:0000256" key="1">
    <source>
        <dbReference type="ARBA" id="ARBA00022723"/>
    </source>
</evidence>
<dbReference type="Gene3D" id="3.40.720.10">
    <property type="entry name" value="Alkaline Phosphatase, subunit A"/>
    <property type="match status" value="1"/>
</dbReference>
<organism evidence="4 5">
    <name type="scientific">Balneatrix alpica</name>
    <dbReference type="NCBI Taxonomy" id="75684"/>
    <lineage>
        <taxon>Bacteria</taxon>
        <taxon>Pseudomonadati</taxon>
        <taxon>Pseudomonadota</taxon>
        <taxon>Gammaproteobacteria</taxon>
        <taxon>Oceanospirillales</taxon>
        <taxon>Balneatrichaceae</taxon>
        <taxon>Balneatrix</taxon>
    </lineage>
</organism>
<dbReference type="InterPro" id="IPR000917">
    <property type="entry name" value="Sulfatase_N"/>
</dbReference>
<name>A0ABV5ZED3_9GAMM</name>
<dbReference type="Proteomes" id="UP001589628">
    <property type="component" value="Unassembled WGS sequence"/>
</dbReference>
<keyword evidence="2" id="KW-0378">Hydrolase</keyword>